<dbReference type="RefSeq" id="WP_102645860.1">
    <property type="nucleotide sequence ID" value="NZ_PNYA01000010.1"/>
</dbReference>
<feature type="transmembrane region" description="Helical" evidence="7">
    <location>
        <begin position="189"/>
        <end position="211"/>
    </location>
</feature>
<proteinExistence type="inferred from homology"/>
<accession>A0A2N7VRK3</accession>
<reference evidence="8 9" key="1">
    <citation type="submission" date="2018-01" db="EMBL/GenBank/DDBJ databases">
        <title>Whole genome analyses suggest that Burkholderia sensu lato contains two further novel genera in the rhizoxinica-symbiotica group Mycetohabitans gen. nov., and Trinickia gen. nov.: implications for the evolution of diazotrophy and nodulation in the Burkholderiaceae.</title>
        <authorList>
            <person name="Estrada-de los Santos P."/>
            <person name="Palmer M."/>
            <person name="Chavez-Ramirez B."/>
            <person name="Beukes C."/>
            <person name="Steenkamp E.T."/>
            <person name="Hirsch A.M."/>
            <person name="Manyaka P."/>
            <person name="Maluk M."/>
            <person name="Lafos M."/>
            <person name="Crook M."/>
            <person name="Gross E."/>
            <person name="Simon M.F."/>
            <person name="Bueno dos Reis Junior F."/>
            <person name="Poole P.S."/>
            <person name="Venter S.N."/>
            <person name="James E.K."/>
        </authorList>
    </citation>
    <scope>NUCLEOTIDE SEQUENCE [LARGE SCALE GENOMIC DNA]</scope>
    <source>
        <strain evidence="8 9">GIMN1.004</strain>
    </source>
</reference>
<gene>
    <name evidence="8" type="ORF">C0Z18_13270</name>
</gene>
<dbReference type="InterPro" id="IPR003317">
    <property type="entry name" value="Cyt-d_oxidase_su2"/>
</dbReference>
<dbReference type="PANTHER" id="PTHR43141">
    <property type="entry name" value="CYTOCHROME BD2 SUBUNIT II"/>
    <property type="match status" value="1"/>
</dbReference>
<evidence type="ECO:0000256" key="2">
    <source>
        <dbReference type="ARBA" id="ARBA00007543"/>
    </source>
</evidence>
<dbReference type="GO" id="GO:0019646">
    <property type="term" value="P:aerobic electron transport chain"/>
    <property type="evidence" value="ECO:0007669"/>
    <property type="project" value="TreeGrafter"/>
</dbReference>
<keyword evidence="6 7" id="KW-0472">Membrane</keyword>
<feature type="transmembrane region" description="Helical" evidence="7">
    <location>
        <begin position="150"/>
        <end position="177"/>
    </location>
</feature>
<feature type="transmembrane region" description="Helical" evidence="7">
    <location>
        <begin position="12"/>
        <end position="33"/>
    </location>
</feature>
<keyword evidence="5 7" id="KW-1133">Transmembrane helix</keyword>
<feature type="transmembrane region" description="Helical" evidence="7">
    <location>
        <begin position="110"/>
        <end position="130"/>
    </location>
</feature>
<comment type="caution">
    <text evidence="8">The sequence shown here is derived from an EMBL/GenBank/DDBJ whole genome shotgun (WGS) entry which is preliminary data.</text>
</comment>
<dbReference type="PANTHER" id="PTHR43141:SF4">
    <property type="entry name" value="CYTOCHROME BD2 SUBUNIT II"/>
    <property type="match status" value="1"/>
</dbReference>
<dbReference type="EMBL" id="PNYA01000010">
    <property type="protein sequence ID" value="PMS19787.1"/>
    <property type="molecule type" value="Genomic_DNA"/>
</dbReference>
<dbReference type="OrthoDB" id="9776710at2"/>
<name>A0A2N7VRK3_9BURK</name>
<evidence type="ECO:0000256" key="6">
    <source>
        <dbReference type="ARBA" id="ARBA00023136"/>
    </source>
</evidence>
<dbReference type="GO" id="GO:0070069">
    <property type="term" value="C:cytochrome complex"/>
    <property type="evidence" value="ECO:0007669"/>
    <property type="project" value="TreeGrafter"/>
</dbReference>
<evidence type="ECO:0008006" key="10">
    <source>
        <dbReference type="Google" id="ProtNLM"/>
    </source>
</evidence>
<feature type="transmembrane region" description="Helical" evidence="7">
    <location>
        <begin position="54"/>
        <end position="73"/>
    </location>
</feature>
<feature type="transmembrane region" description="Helical" evidence="7">
    <location>
        <begin position="79"/>
        <end position="98"/>
    </location>
</feature>
<keyword evidence="3" id="KW-1003">Cell membrane</keyword>
<dbReference type="Pfam" id="PF02322">
    <property type="entry name" value="Cyt_bd_oxida_II"/>
    <property type="match status" value="1"/>
</dbReference>
<evidence type="ECO:0000256" key="4">
    <source>
        <dbReference type="ARBA" id="ARBA00022692"/>
    </source>
</evidence>
<dbReference type="GO" id="GO:0005886">
    <property type="term" value="C:plasma membrane"/>
    <property type="evidence" value="ECO:0007669"/>
    <property type="project" value="UniProtKB-SubCell"/>
</dbReference>
<comment type="similarity">
    <text evidence="2">Belongs to the cytochrome ubiquinol oxidase subunit 2 family.</text>
</comment>
<dbReference type="AlphaFoldDB" id="A0A2N7VRK3"/>
<keyword evidence="4 7" id="KW-0812">Transmembrane</keyword>
<sequence>MLAWLWPAQLAFGLAAYLVLDGFDLGAGILSGLTTSASRRIRIVASIAPVWDGLGIWLMTAGTLLFGVFPAIYSISLPALHAPLAAILAGLLVRGIALEFRRQTHASPRVWHPLLFAGSLLAAFAQGVAIGTCVKSVPFGRISHVGNELAWASVFPLWCGVGAALCYALLGAGWLALQGDPDLQRFACAALGRLTPLTIGVLAAMFAAAFAPHATLHSD</sequence>
<evidence type="ECO:0000256" key="7">
    <source>
        <dbReference type="SAM" id="Phobius"/>
    </source>
</evidence>
<protein>
    <recommendedName>
        <fullName evidence="10">Cytochrome d ubiquinol oxidase subunit II</fullName>
    </recommendedName>
</protein>
<dbReference type="GO" id="GO:0016682">
    <property type="term" value="F:oxidoreductase activity, acting on diphenols and related substances as donors, oxygen as acceptor"/>
    <property type="evidence" value="ECO:0007669"/>
    <property type="project" value="TreeGrafter"/>
</dbReference>
<evidence type="ECO:0000256" key="5">
    <source>
        <dbReference type="ARBA" id="ARBA00022989"/>
    </source>
</evidence>
<organism evidence="8 9">
    <name type="scientific">Trinickia dabaoshanensis</name>
    <dbReference type="NCBI Taxonomy" id="564714"/>
    <lineage>
        <taxon>Bacteria</taxon>
        <taxon>Pseudomonadati</taxon>
        <taxon>Pseudomonadota</taxon>
        <taxon>Betaproteobacteria</taxon>
        <taxon>Burkholderiales</taxon>
        <taxon>Burkholderiaceae</taxon>
        <taxon>Trinickia</taxon>
    </lineage>
</organism>
<dbReference type="GO" id="GO:0009055">
    <property type="term" value="F:electron transfer activity"/>
    <property type="evidence" value="ECO:0007669"/>
    <property type="project" value="TreeGrafter"/>
</dbReference>
<evidence type="ECO:0000313" key="9">
    <source>
        <dbReference type="Proteomes" id="UP000235616"/>
    </source>
</evidence>
<evidence type="ECO:0000313" key="8">
    <source>
        <dbReference type="EMBL" id="PMS19787.1"/>
    </source>
</evidence>
<keyword evidence="9" id="KW-1185">Reference proteome</keyword>
<evidence type="ECO:0000256" key="3">
    <source>
        <dbReference type="ARBA" id="ARBA00022475"/>
    </source>
</evidence>
<dbReference type="Proteomes" id="UP000235616">
    <property type="component" value="Unassembled WGS sequence"/>
</dbReference>
<comment type="subcellular location">
    <subcellularLocation>
        <location evidence="1">Cell membrane</location>
        <topology evidence="1">Multi-pass membrane protein</topology>
    </subcellularLocation>
</comment>
<evidence type="ECO:0000256" key="1">
    <source>
        <dbReference type="ARBA" id="ARBA00004651"/>
    </source>
</evidence>